<reference evidence="2" key="1">
    <citation type="submission" date="2017-06" db="EMBL/GenBank/DDBJ databases">
        <title>Capnocytophaga spp. assemblies.</title>
        <authorList>
            <person name="Gulvik C.A."/>
        </authorList>
    </citation>
    <scope>NUCLEOTIDE SEQUENCE [LARGE SCALE GENOMIC DNA]</scope>
    <source>
        <strain evidence="2">H1496</strain>
    </source>
</reference>
<proteinExistence type="predicted"/>
<dbReference type="Proteomes" id="UP000217250">
    <property type="component" value="Chromosome"/>
</dbReference>
<gene>
    <name evidence="1" type="ORF">CGC50_04385</name>
</gene>
<dbReference type="PROSITE" id="PS51257">
    <property type="entry name" value="PROKAR_LIPOPROTEIN"/>
    <property type="match status" value="1"/>
</dbReference>
<evidence type="ECO:0008006" key="3">
    <source>
        <dbReference type="Google" id="ProtNLM"/>
    </source>
</evidence>
<accession>A0A250FPZ7</accession>
<name>A0A250FPZ7_9FLAO</name>
<protein>
    <recommendedName>
        <fullName evidence="3">Leucine-rich repeat domain-containing protein</fullName>
    </recommendedName>
</protein>
<evidence type="ECO:0000313" key="2">
    <source>
        <dbReference type="Proteomes" id="UP000217250"/>
    </source>
</evidence>
<dbReference type="Pfam" id="PF13306">
    <property type="entry name" value="LRR_5"/>
    <property type="match status" value="2"/>
</dbReference>
<dbReference type="KEGG" id="cgh:CGC50_04385"/>
<dbReference type="EMBL" id="CP022386">
    <property type="protein sequence ID" value="ATA86465.1"/>
    <property type="molecule type" value="Genomic_DNA"/>
</dbReference>
<dbReference type="InterPro" id="IPR026906">
    <property type="entry name" value="LRR_5"/>
</dbReference>
<dbReference type="SUPFAM" id="SSF52058">
    <property type="entry name" value="L domain-like"/>
    <property type="match status" value="1"/>
</dbReference>
<organism evidence="1 2">
    <name type="scientific">Capnocytophaga gingivalis</name>
    <dbReference type="NCBI Taxonomy" id="1017"/>
    <lineage>
        <taxon>Bacteria</taxon>
        <taxon>Pseudomonadati</taxon>
        <taxon>Bacteroidota</taxon>
        <taxon>Flavobacteriia</taxon>
        <taxon>Flavobacteriales</taxon>
        <taxon>Flavobacteriaceae</taxon>
        <taxon>Capnocytophaga</taxon>
    </lineage>
</organism>
<dbReference type="PANTHER" id="PTHR45661:SF3">
    <property type="entry name" value="IG-LIKE DOMAIN-CONTAINING PROTEIN"/>
    <property type="match status" value="1"/>
</dbReference>
<dbReference type="InterPro" id="IPR032675">
    <property type="entry name" value="LRR_dom_sf"/>
</dbReference>
<dbReference type="AlphaFoldDB" id="A0A250FPZ7"/>
<dbReference type="GeneID" id="84807799"/>
<dbReference type="Gene3D" id="3.80.10.10">
    <property type="entry name" value="Ribonuclease Inhibitor"/>
    <property type="match status" value="2"/>
</dbReference>
<dbReference type="OrthoDB" id="1151038at2"/>
<dbReference type="PANTHER" id="PTHR45661">
    <property type="entry name" value="SURFACE ANTIGEN"/>
    <property type="match status" value="1"/>
</dbReference>
<sequence length="269" mass="30321">MKNFLLLTSIFFALMGCSKGDGDNNRANSIRSTENYDISGDGRTLIKWKNPNTTSLDMQADNELRKVNTIGEGAFKEHKHLQSITFPDNLKEIEAFAFEEADLSGEVVFNTAAMVDFGEKAFFNAHLKKVTLPNIRLLSDSAFSFAKLEEIYFNKVNKLGFGAISWNYFKVLHLENTELTEIQTVGISGCMELESVFLPATLTAIGYDAFWYCNKLKTVTILAVNPPVLVNNPFRSTALQKIYVPSSSVERYKRANYWSAFSDKIYPKP</sequence>
<dbReference type="RefSeq" id="WP_095909843.1">
    <property type="nucleotide sequence ID" value="NZ_CP022386.1"/>
</dbReference>
<dbReference type="InterPro" id="IPR053139">
    <property type="entry name" value="Surface_bspA-like"/>
</dbReference>
<evidence type="ECO:0000313" key="1">
    <source>
        <dbReference type="EMBL" id="ATA86465.1"/>
    </source>
</evidence>